<evidence type="ECO:0000313" key="3">
    <source>
        <dbReference type="Proteomes" id="UP000001964"/>
    </source>
</evidence>
<keyword evidence="3" id="KW-1185">Reference proteome</keyword>
<dbReference type="Gene3D" id="3.30.1330.30">
    <property type="match status" value="1"/>
</dbReference>
<feature type="domain" description="YlxR" evidence="1">
    <location>
        <begin position="4"/>
        <end position="72"/>
    </location>
</feature>
<dbReference type="EMBL" id="CP000449">
    <property type="protein sequence ID" value="ABI67323.1"/>
    <property type="molecule type" value="Genomic_DNA"/>
</dbReference>
<organism evidence="2 3">
    <name type="scientific">Maricaulis maris (strain MCS10)</name>
    <name type="common">Caulobacter maris</name>
    <dbReference type="NCBI Taxonomy" id="394221"/>
    <lineage>
        <taxon>Bacteria</taxon>
        <taxon>Pseudomonadati</taxon>
        <taxon>Pseudomonadota</taxon>
        <taxon>Alphaproteobacteria</taxon>
        <taxon>Maricaulales</taxon>
        <taxon>Maricaulaceae</taxon>
        <taxon>Maricaulis</taxon>
    </lineage>
</organism>
<dbReference type="NCBIfam" id="NF006622">
    <property type="entry name" value="PRK09190.1"/>
    <property type="match status" value="1"/>
</dbReference>
<dbReference type="HOGENOM" id="CLU_091016_1_0_5"/>
<dbReference type="InterPro" id="IPR029064">
    <property type="entry name" value="Ribosomal_eL30-like_sf"/>
</dbReference>
<dbReference type="SUPFAM" id="SSF64376">
    <property type="entry name" value="YlxR-like"/>
    <property type="match status" value="1"/>
</dbReference>
<dbReference type="PANTHER" id="PTHR34215">
    <property type="entry name" value="BLL0784 PROTEIN"/>
    <property type="match status" value="1"/>
</dbReference>
<dbReference type="KEGG" id="mmr:Mmar10_3042"/>
<accession>Q0AK70</accession>
<dbReference type="STRING" id="394221.Mmar10_3042"/>
<dbReference type="CDD" id="cd00279">
    <property type="entry name" value="YlxR"/>
    <property type="match status" value="1"/>
</dbReference>
<dbReference type="InterPro" id="IPR007393">
    <property type="entry name" value="YlxR_dom"/>
</dbReference>
<dbReference type="InterPro" id="IPR037465">
    <property type="entry name" value="YlxR"/>
</dbReference>
<dbReference type="eggNOG" id="COG1358">
    <property type="taxonomic scope" value="Bacteria"/>
</dbReference>
<dbReference type="InterPro" id="IPR035931">
    <property type="entry name" value="YlxR-like_sf"/>
</dbReference>
<evidence type="ECO:0000313" key="2">
    <source>
        <dbReference type="EMBL" id="ABI67323.1"/>
    </source>
</evidence>
<protein>
    <recommendedName>
        <fullName evidence="1">YlxR domain-containing protein</fullName>
    </recommendedName>
</protein>
<dbReference type="OrthoDB" id="9799836at2"/>
<dbReference type="Gene3D" id="3.30.1230.10">
    <property type="entry name" value="YlxR-like"/>
    <property type="match status" value="1"/>
</dbReference>
<dbReference type="eggNOG" id="COG2740">
    <property type="taxonomic scope" value="Bacteria"/>
</dbReference>
<dbReference type="SUPFAM" id="SSF55315">
    <property type="entry name" value="L30e-like"/>
    <property type="match status" value="1"/>
</dbReference>
<reference evidence="2 3" key="1">
    <citation type="submission" date="2006-08" db="EMBL/GenBank/DDBJ databases">
        <title>Complete sequence of Maricaulis maris MCS10.</title>
        <authorList>
            <consortium name="US DOE Joint Genome Institute"/>
            <person name="Copeland A."/>
            <person name="Lucas S."/>
            <person name="Lapidus A."/>
            <person name="Barry K."/>
            <person name="Detter J.C."/>
            <person name="Glavina del Rio T."/>
            <person name="Hammon N."/>
            <person name="Israni S."/>
            <person name="Dalin E."/>
            <person name="Tice H."/>
            <person name="Pitluck S."/>
            <person name="Saunders E."/>
            <person name="Brettin T."/>
            <person name="Bruce D."/>
            <person name="Han C."/>
            <person name="Tapia R."/>
            <person name="Gilna P."/>
            <person name="Schmutz J."/>
            <person name="Larimer F."/>
            <person name="Land M."/>
            <person name="Hauser L."/>
            <person name="Kyrpides N."/>
            <person name="Mikhailova N."/>
            <person name="Viollier P."/>
            <person name="Stephens C."/>
            <person name="Richardson P."/>
        </authorList>
    </citation>
    <scope>NUCLEOTIDE SEQUENCE [LARGE SCALE GENOMIC DNA]</scope>
    <source>
        <strain evidence="2 3">MCS10</strain>
    </source>
</reference>
<evidence type="ECO:0000259" key="1">
    <source>
        <dbReference type="Pfam" id="PF04296"/>
    </source>
</evidence>
<proteinExistence type="predicted"/>
<dbReference type="Proteomes" id="UP000001964">
    <property type="component" value="Chromosome"/>
</dbReference>
<name>Q0AK70_MARMM</name>
<dbReference type="Pfam" id="PF04296">
    <property type="entry name" value="YlxR"/>
    <property type="match status" value="1"/>
</dbReference>
<sequence length="194" mass="20499">MRERRCVVTGEVREEADLVRMALGPDSELVPDLAAKLPGRGAWVSAERSLIEKAVKKSAFNRAFGCPVKMPEDLPGLVEGQLVARALSLLGLARRSGDLAVGYDAVRLALKSAKPAWRIEASDGAEDGRSKLDRLAFAAWGDVPVAGCFTAEAIGDATGRAPVVHAAMSKGSQARAFTTVMGKLSGFRPLVLQG</sequence>
<dbReference type="PANTHER" id="PTHR34215:SF1">
    <property type="entry name" value="YLXR DOMAIN-CONTAINING PROTEIN"/>
    <property type="match status" value="1"/>
</dbReference>
<gene>
    <name evidence="2" type="ordered locus">Mmar10_3042</name>
</gene>
<dbReference type="AlphaFoldDB" id="Q0AK70"/>